<dbReference type="AlphaFoldDB" id="A0A432YAU2"/>
<sequence>MQLKRTISASVIINVAVATLFGAIATLVQPYFLPPSQLPLLSATCVIAGFMVSAIYFGYVLQKYWLTRLAGAALFVFGIILLFVEPITLALSNGMPPLTMRLFVLMAGATFCVFKVAGLYRALGLATSIYGLVVGVFDLYCLFTMDATLASQLNVFEVSLCAFVITVVSATLLAMEWSDEYNYTMLSPTSWLTISLTQFTVACLWTYVSTSQINKILEVGDFITMSDPILIAAQTSLMVYFVGFVFSIVLTFAFFTNTRLRVEKDKISYIAQHDSTTGLYRRSYLEQYIQNHLDNHGHSGWVIFIDLDGFKPINDSLGQSTGNIVLTTIAKRLLDDKPHFAKVARFSSDEFIIFVKTVKDFKVEDYCQQLINLIREKIAIDEFYLHVTASLGVYRIENRETSAEDAIQRADVAMSSAKKLGGNNFVLYQDKMAKHYHEALCLRNRLQIALDNNQLDVHYQPIIDAQSGGIKAVEALARWPQQDGSFISPGKFIPVAEQTGQITQLSQFVMSKAIRDMAPMCRKHGIRLSLNLSVQQFHQTDIAQDLINLCKTYHFNPSDLCAELTESVVAKDIKLVKQKLTTLNEAGIQIAIDDFGTGYSSLSYLSDLPIDILKIDKSFTDQVTQANTEYPLVDSIIYMAQQLNKTIVVEGIEDAVQHDYFSARGCHYLQGFKFYKPMPLADLNIA</sequence>
<feature type="transmembrane region" description="Helical" evidence="1">
    <location>
        <begin position="229"/>
        <end position="255"/>
    </location>
</feature>
<organism evidence="4 5">
    <name type="scientific">Idiomarina fontislapidosi</name>
    <dbReference type="NCBI Taxonomy" id="263723"/>
    <lineage>
        <taxon>Bacteria</taxon>
        <taxon>Pseudomonadati</taxon>
        <taxon>Pseudomonadota</taxon>
        <taxon>Gammaproteobacteria</taxon>
        <taxon>Alteromonadales</taxon>
        <taxon>Idiomarinaceae</taxon>
        <taxon>Idiomarina</taxon>
    </lineage>
</organism>
<evidence type="ECO:0000259" key="2">
    <source>
        <dbReference type="PROSITE" id="PS50883"/>
    </source>
</evidence>
<accession>A0A432YAU2</accession>
<evidence type="ECO:0000256" key="1">
    <source>
        <dbReference type="SAM" id="Phobius"/>
    </source>
</evidence>
<dbReference type="InterPro" id="IPR000160">
    <property type="entry name" value="GGDEF_dom"/>
</dbReference>
<protein>
    <recommendedName>
        <fullName evidence="6">Bifunctional diguanylate cyclase/phosphodiesterase</fullName>
    </recommendedName>
</protein>
<reference evidence="5" key="1">
    <citation type="journal article" date="2018" name="Front. Microbiol.">
        <title>Genome-Based Analysis Reveals the Taxonomy and Diversity of the Family Idiomarinaceae.</title>
        <authorList>
            <person name="Liu Y."/>
            <person name="Lai Q."/>
            <person name="Shao Z."/>
        </authorList>
    </citation>
    <scope>NUCLEOTIDE SEQUENCE [LARGE SCALE GENOMIC DNA]</scope>
    <source>
        <strain evidence="5">F23</strain>
    </source>
</reference>
<dbReference type="PROSITE" id="PS50883">
    <property type="entry name" value="EAL"/>
    <property type="match status" value="1"/>
</dbReference>
<evidence type="ECO:0000313" key="4">
    <source>
        <dbReference type="EMBL" id="RUO58057.1"/>
    </source>
</evidence>
<gene>
    <name evidence="4" type="ORF">CWE25_00195</name>
</gene>
<proteinExistence type="predicted"/>
<dbReference type="InterPro" id="IPR043128">
    <property type="entry name" value="Rev_trsase/Diguanyl_cyclase"/>
</dbReference>
<feature type="transmembrane region" description="Helical" evidence="1">
    <location>
        <begin position="40"/>
        <end position="59"/>
    </location>
</feature>
<dbReference type="SMART" id="SM00267">
    <property type="entry name" value="GGDEF"/>
    <property type="match status" value="1"/>
</dbReference>
<dbReference type="SUPFAM" id="SSF141868">
    <property type="entry name" value="EAL domain-like"/>
    <property type="match status" value="1"/>
</dbReference>
<dbReference type="EMBL" id="PIPV01000001">
    <property type="protein sequence ID" value="RUO58057.1"/>
    <property type="molecule type" value="Genomic_DNA"/>
</dbReference>
<dbReference type="GO" id="GO:0071111">
    <property type="term" value="F:cyclic-guanylate-specific phosphodiesterase activity"/>
    <property type="evidence" value="ECO:0007669"/>
    <property type="project" value="InterPro"/>
</dbReference>
<keyword evidence="1" id="KW-1133">Transmembrane helix</keyword>
<dbReference type="PANTHER" id="PTHR33121:SF70">
    <property type="entry name" value="SIGNALING PROTEIN YKOW"/>
    <property type="match status" value="1"/>
</dbReference>
<dbReference type="Pfam" id="PF00563">
    <property type="entry name" value="EAL"/>
    <property type="match status" value="1"/>
</dbReference>
<dbReference type="Proteomes" id="UP000287330">
    <property type="component" value="Unassembled WGS sequence"/>
</dbReference>
<dbReference type="Gene3D" id="3.30.70.270">
    <property type="match status" value="1"/>
</dbReference>
<feature type="transmembrane region" description="Helical" evidence="1">
    <location>
        <begin position="155"/>
        <end position="177"/>
    </location>
</feature>
<dbReference type="InterPro" id="IPR050706">
    <property type="entry name" value="Cyclic-di-GMP_PDE-like"/>
</dbReference>
<feature type="transmembrane region" description="Helical" evidence="1">
    <location>
        <begin position="65"/>
        <end position="91"/>
    </location>
</feature>
<dbReference type="SUPFAM" id="SSF55073">
    <property type="entry name" value="Nucleotide cyclase"/>
    <property type="match status" value="1"/>
</dbReference>
<keyword evidence="5" id="KW-1185">Reference proteome</keyword>
<dbReference type="CDD" id="cd01948">
    <property type="entry name" value="EAL"/>
    <property type="match status" value="1"/>
</dbReference>
<evidence type="ECO:0008006" key="6">
    <source>
        <dbReference type="Google" id="ProtNLM"/>
    </source>
</evidence>
<feature type="domain" description="GGDEF" evidence="3">
    <location>
        <begin position="298"/>
        <end position="430"/>
    </location>
</feature>
<dbReference type="InterPro" id="IPR035919">
    <property type="entry name" value="EAL_sf"/>
</dbReference>
<dbReference type="RefSeq" id="WP_110571998.1">
    <property type="nucleotide sequence ID" value="NZ_PIPV01000001.1"/>
</dbReference>
<dbReference type="PROSITE" id="PS50887">
    <property type="entry name" value="GGDEF"/>
    <property type="match status" value="1"/>
</dbReference>
<dbReference type="NCBIfam" id="TIGR00254">
    <property type="entry name" value="GGDEF"/>
    <property type="match status" value="1"/>
</dbReference>
<keyword evidence="1" id="KW-0472">Membrane</keyword>
<dbReference type="PANTHER" id="PTHR33121">
    <property type="entry name" value="CYCLIC DI-GMP PHOSPHODIESTERASE PDEF"/>
    <property type="match status" value="1"/>
</dbReference>
<feature type="transmembrane region" description="Helical" evidence="1">
    <location>
        <begin position="189"/>
        <end position="208"/>
    </location>
</feature>
<dbReference type="Pfam" id="PF00990">
    <property type="entry name" value="GGDEF"/>
    <property type="match status" value="1"/>
</dbReference>
<name>A0A432YAU2_9GAMM</name>
<dbReference type="OrthoDB" id="6231285at2"/>
<evidence type="ECO:0000313" key="5">
    <source>
        <dbReference type="Proteomes" id="UP000287330"/>
    </source>
</evidence>
<dbReference type="SMART" id="SM00052">
    <property type="entry name" value="EAL"/>
    <property type="match status" value="1"/>
</dbReference>
<keyword evidence="1" id="KW-0812">Transmembrane</keyword>
<evidence type="ECO:0000259" key="3">
    <source>
        <dbReference type="PROSITE" id="PS50887"/>
    </source>
</evidence>
<dbReference type="InterPro" id="IPR029787">
    <property type="entry name" value="Nucleotide_cyclase"/>
</dbReference>
<feature type="domain" description="EAL" evidence="2">
    <location>
        <begin position="439"/>
        <end position="686"/>
    </location>
</feature>
<dbReference type="CDD" id="cd01949">
    <property type="entry name" value="GGDEF"/>
    <property type="match status" value="1"/>
</dbReference>
<comment type="caution">
    <text evidence="4">The sequence shown here is derived from an EMBL/GenBank/DDBJ whole genome shotgun (WGS) entry which is preliminary data.</text>
</comment>
<feature type="transmembrane region" description="Helical" evidence="1">
    <location>
        <begin position="6"/>
        <end position="28"/>
    </location>
</feature>
<dbReference type="Gene3D" id="3.20.20.450">
    <property type="entry name" value="EAL domain"/>
    <property type="match status" value="1"/>
</dbReference>
<dbReference type="InterPro" id="IPR001633">
    <property type="entry name" value="EAL_dom"/>
</dbReference>
<feature type="transmembrane region" description="Helical" evidence="1">
    <location>
        <begin position="123"/>
        <end position="143"/>
    </location>
</feature>